<evidence type="ECO:0000313" key="7">
    <source>
        <dbReference type="EMBL" id="QHT77473.1"/>
    </source>
</evidence>
<evidence type="ECO:0000256" key="6">
    <source>
        <dbReference type="SAM" id="Phobius"/>
    </source>
</evidence>
<dbReference type="SUPFAM" id="SSF81321">
    <property type="entry name" value="Family A G protein-coupled receptor-like"/>
    <property type="match status" value="1"/>
</dbReference>
<feature type="transmembrane region" description="Helical" evidence="6">
    <location>
        <begin position="175"/>
        <end position="194"/>
    </location>
</feature>
<feature type="transmembrane region" description="Helical" evidence="6">
    <location>
        <begin position="206"/>
        <end position="223"/>
    </location>
</feature>
<dbReference type="SMART" id="SM01021">
    <property type="entry name" value="Bac_rhodopsin"/>
    <property type="match status" value="1"/>
</dbReference>
<accession>A0A6C0HBU6</accession>
<evidence type="ECO:0000256" key="4">
    <source>
        <dbReference type="ARBA" id="ARBA00022989"/>
    </source>
</evidence>
<dbReference type="AlphaFoldDB" id="A0A6C0HBU6"/>
<dbReference type="EMBL" id="MN739917">
    <property type="protein sequence ID" value="QHT77473.1"/>
    <property type="molecule type" value="Genomic_DNA"/>
</dbReference>
<keyword evidence="4 6" id="KW-1133">Transmembrane helix</keyword>
<feature type="transmembrane region" description="Helical" evidence="6">
    <location>
        <begin position="41"/>
        <end position="63"/>
    </location>
</feature>
<evidence type="ECO:0000256" key="1">
    <source>
        <dbReference type="ARBA" id="ARBA00004141"/>
    </source>
</evidence>
<name>A0A6C0HBU6_9ZZZZ</name>
<feature type="transmembrane region" description="Helical" evidence="6">
    <location>
        <begin position="115"/>
        <end position="135"/>
    </location>
</feature>
<feature type="transmembrane region" description="Helical" evidence="6">
    <location>
        <begin position="12"/>
        <end position="35"/>
    </location>
</feature>
<feature type="transmembrane region" description="Helical" evidence="6">
    <location>
        <begin position="144"/>
        <end position="163"/>
    </location>
</feature>
<dbReference type="Gene3D" id="1.20.1070.10">
    <property type="entry name" value="Rhodopsin 7-helix transmembrane proteins"/>
    <property type="match status" value="1"/>
</dbReference>
<evidence type="ECO:0000256" key="2">
    <source>
        <dbReference type="ARBA" id="ARBA00008130"/>
    </source>
</evidence>
<protein>
    <submittedName>
        <fullName evidence="7">Uncharacterized protein</fullName>
    </submittedName>
</protein>
<evidence type="ECO:0000256" key="5">
    <source>
        <dbReference type="ARBA" id="ARBA00023136"/>
    </source>
</evidence>
<proteinExistence type="inferred from homology"/>
<comment type="subcellular location">
    <subcellularLocation>
        <location evidence="1">Membrane</location>
        <topology evidence="1">Multi-pass membrane protein</topology>
    </subcellularLocation>
</comment>
<keyword evidence="5 6" id="KW-0472">Membrane</keyword>
<sequence length="238" mass="28014">MKNLIYRTGILSLIIQIITGVFDYYVLGLSIPASFLLLKNLLWLEFFVQIIEGTFYIWMVTNFSTIADITHFRYYDWFITTPTMLFTYSFYLLYLKYKEENMEIDKNIYELVQENLGVLIPVIVLNALMLVFGYLGEIKKMSKYLAAFLGFIPFILMFSIIYKNYAVFSVDGIKTFWYFCGIWSLYGVASVLPYNMKNIMYNILDLFAKNFFGIFLAFILFYANKEVSNTINKTETTM</sequence>
<reference evidence="7" key="1">
    <citation type="journal article" date="2020" name="Nature">
        <title>Giant virus diversity and host interactions through global metagenomics.</title>
        <authorList>
            <person name="Schulz F."/>
            <person name="Roux S."/>
            <person name="Paez-Espino D."/>
            <person name="Jungbluth S."/>
            <person name="Walsh D.A."/>
            <person name="Denef V.J."/>
            <person name="McMahon K.D."/>
            <person name="Konstantinidis K.T."/>
            <person name="Eloe-Fadrosh E.A."/>
            <person name="Kyrpides N.C."/>
            <person name="Woyke T."/>
        </authorList>
    </citation>
    <scope>NUCLEOTIDE SEQUENCE</scope>
    <source>
        <strain evidence="7">GVMAG-M-3300023179-86</strain>
    </source>
</reference>
<dbReference type="InterPro" id="IPR001425">
    <property type="entry name" value="Arc/bac/fun_rhodopsins"/>
</dbReference>
<keyword evidence="3 6" id="KW-0812">Transmembrane</keyword>
<comment type="similarity">
    <text evidence="2">Belongs to the archaeal/bacterial/fungal opsin family.</text>
</comment>
<dbReference type="GO" id="GO:0016020">
    <property type="term" value="C:membrane"/>
    <property type="evidence" value="ECO:0007669"/>
    <property type="project" value="UniProtKB-SubCell"/>
</dbReference>
<evidence type="ECO:0000256" key="3">
    <source>
        <dbReference type="ARBA" id="ARBA00022692"/>
    </source>
</evidence>
<dbReference type="Pfam" id="PF01036">
    <property type="entry name" value="Bac_rhodopsin"/>
    <property type="match status" value="1"/>
</dbReference>
<organism evidence="7">
    <name type="scientific">viral metagenome</name>
    <dbReference type="NCBI Taxonomy" id="1070528"/>
    <lineage>
        <taxon>unclassified sequences</taxon>
        <taxon>metagenomes</taxon>
        <taxon>organismal metagenomes</taxon>
    </lineage>
</organism>
<feature type="transmembrane region" description="Helical" evidence="6">
    <location>
        <begin position="75"/>
        <end position="95"/>
    </location>
</feature>